<dbReference type="CDD" id="cd20524">
    <property type="entry name" value="CYCLIN_CCNH_rpt1"/>
    <property type="match status" value="1"/>
</dbReference>
<organism evidence="4 5">
    <name type="scientific">Malassezia cuniculi</name>
    <dbReference type="NCBI Taxonomy" id="948313"/>
    <lineage>
        <taxon>Eukaryota</taxon>
        <taxon>Fungi</taxon>
        <taxon>Dikarya</taxon>
        <taxon>Basidiomycota</taxon>
        <taxon>Ustilaginomycotina</taxon>
        <taxon>Malasseziomycetes</taxon>
        <taxon>Malasseziales</taxon>
        <taxon>Malasseziaceae</taxon>
        <taxon>Malassezia</taxon>
    </lineage>
</organism>
<feature type="region of interest" description="Disordered" evidence="2">
    <location>
        <begin position="376"/>
        <end position="412"/>
    </location>
</feature>
<evidence type="ECO:0000313" key="5">
    <source>
        <dbReference type="Proteomes" id="UP001219933"/>
    </source>
</evidence>
<protein>
    <recommendedName>
        <fullName evidence="3">Cyclin C-terminal domain-containing protein</fullName>
    </recommendedName>
</protein>
<dbReference type="Gene3D" id="1.10.472.10">
    <property type="entry name" value="Cyclin-like"/>
    <property type="match status" value="2"/>
</dbReference>
<dbReference type="AlphaFoldDB" id="A0AAF0ETB2"/>
<evidence type="ECO:0000259" key="3">
    <source>
        <dbReference type="Pfam" id="PF16899"/>
    </source>
</evidence>
<dbReference type="InterPro" id="IPR036915">
    <property type="entry name" value="Cyclin-like_sf"/>
</dbReference>
<dbReference type="InterPro" id="IPR031658">
    <property type="entry name" value="Cyclin_C_2"/>
</dbReference>
<dbReference type="EMBL" id="CP119881">
    <property type="protein sequence ID" value="WFD36441.1"/>
    <property type="molecule type" value="Genomic_DNA"/>
</dbReference>
<accession>A0AAF0ETB2</accession>
<evidence type="ECO:0000256" key="2">
    <source>
        <dbReference type="SAM" id="MobiDB-lite"/>
    </source>
</evidence>
<keyword evidence="5" id="KW-1185">Reference proteome</keyword>
<dbReference type="Proteomes" id="UP001219933">
    <property type="component" value="Chromosome 5"/>
</dbReference>
<proteinExistence type="predicted"/>
<feature type="compositionally biased region" description="Low complexity" evidence="2">
    <location>
        <begin position="297"/>
        <end position="306"/>
    </location>
</feature>
<evidence type="ECO:0000256" key="1">
    <source>
        <dbReference type="ARBA" id="ARBA00023127"/>
    </source>
</evidence>
<dbReference type="Pfam" id="PF16899">
    <property type="entry name" value="Cyclin_C_2"/>
    <property type="match status" value="1"/>
</dbReference>
<keyword evidence="1" id="KW-0195">Cyclin</keyword>
<gene>
    <name evidence="4" type="ORF">MCUN1_003320</name>
</gene>
<name>A0AAF0ETB2_9BASI</name>
<sequence length="412" mass="45186">MPTVQTEPEPIAPFATELLEREPPAFGPLPLYSQSSQARHWSFSAAQLAEMRAATNSEAQLLVKKLAQEARPTDENAPVLSIDEEQAIIRFYLLRIGPIAKRLGLPPLVETSAISLMKRFYLRNSCMFFHPKQPKGEEAANAKGDAEESAIAALEFGMVQSLNFELTVHSAHRALYGFILDIQALDKKLTRDQITSFAASVQQFLHVARLTDAEFTHAPVHIALASCLCVTGSQPSGPELVRSWLDAKERIALPLRHEQRNERIAWREKKQVVVQEKRKAAEAQAKSKSKAKKQEPAPETEQPAPVVELTEADIEAAPLGIPRSELDGILDSLKDVIRGAADPAALEKGQVKPHVELDIAKKADLNLKDSQALIRAAADASNASTDNAKKRPNTSEDGGTDAKRARNSDDEL</sequence>
<feature type="compositionally biased region" description="Basic and acidic residues" evidence="2">
    <location>
        <begin position="400"/>
        <end position="412"/>
    </location>
</feature>
<feature type="compositionally biased region" description="Low complexity" evidence="2">
    <location>
        <begin position="376"/>
        <end position="386"/>
    </location>
</feature>
<reference evidence="4" key="1">
    <citation type="submission" date="2023-03" db="EMBL/GenBank/DDBJ databases">
        <title>Mating type loci evolution in Malassezia.</title>
        <authorList>
            <person name="Coelho M.A."/>
        </authorList>
    </citation>
    <scope>NUCLEOTIDE SEQUENCE</scope>
    <source>
        <strain evidence="4">CBS 11721</strain>
    </source>
</reference>
<feature type="domain" description="Cyclin C-terminal" evidence="3">
    <location>
        <begin position="171"/>
        <end position="231"/>
    </location>
</feature>
<feature type="region of interest" description="Disordered" evidence="2">
    <location>
        <begin position="277"/>
        <end position="306"/>
    </location>
</feature>
<evidence type="ECO:0000313" key="4">
    <source>
        <dbReference type="EMBL" id="WFD36441.1"/>
    </source>
</evidence>
<dbReference type="SUPFAM" id="SSF47954">
    <property type="entry name" value="Cyclin-like"/>
    <property type="match status" value="2"/>
</dbReference>